<dbReference type="Pfam" id="PF08547">
    <property type="entry name" value="CIA30"/>
    <property type="match status" value="1"/>
</dbReference>
<evidence type="ECO:0000256" key="5">
    <source>
        <dbReference type="SAM" id="Coils"/>
    </source>
</evidence>
<dbReference type="InterPro" id="IPR039131">
    <property type="entry name" value="NDUFAF1"/>
</dbReference>
<feature type="compositionally biased region" description="Acidic residues" evidence="6">
    <location>
        <begin position="211"/>
        <end position="228"/>
    </location>
</feature>
<keyword evidence="4" id="KW-0143">Chaperone</keyword>
<evidence type="ECO:0000256" key="6">
    <source>
        <dbReference type="SAM" id="MobiDB-lite"/>
    </source>
</evidence>
<dbReference type="GO" id="GO:0006120">
    <property type="term" value="P:mitochondrial electron transport, NADH to ubiquinone"/>
    <property type="evidence" value="ECO:0007669"/>
    <property type="project" value="TreeGrafter"/>
</dbReference>
<dbReference type="AlphaFoldDB" id="A0A4Y7NJK6"/>
<dbReference type="GO" id="GO:0032981">
    <property type="term" value="P:mitochondrial respiratory chain complex I assembly"/>
    <property type="evidence" value="ECO:0007669"/>
    <property type="project" value="TreeGrafter"/>
</dbReference>
<feature type="compositionally biased region" description="Low complexity" evidence="6">
    <location>
        <begin position="577"/>
        <end position="588"/>
    </location>
</feature>
<feature type="region of interest" description="Disordered" evidence="6">
    <location>
        <begin position="185"/>
        <end position="236"/>
    </location>
</feature>
<feature type="domain" description="NADH:ubiquinone oxidoreductase intermediate-associated protein 30" evidence="8">
    <location>
        <begin position="362"/>
        <end position="535"/>
    </location>
</feature>
<sequence>MHALLSAAMILLFVNGIFGASVSVNVTDSMITIENATLKENATNALNESEESANVTDVGSAFNSTDNSTSSMVERAIGDEELTSTVANSTTVTNTSNIEKLDEVKVERSESIENTTLTVNTTDEVVNNQTTRGVSVNETINSNVTRNGTENLWSALPLFRNMSSAIRNSSETSNSSQTIRQVASDISGTVKGNGSTASVDLTESTEKSDLEDSEGLLQDGVEDDVEDDVSTKKPCASLSSSHRDACELKLFTICVPKRTNLTSIYITKMYRPILNKILTRSNCIQWQTFHTTMGLDGMFHEMDRKGGYKSKNSPTASTRQAIRVGLKELKQEIKKWANEAKEIIEFDPITVMPLPGEVQIQWSFNEQTNFDDWIVTSDSDYNEGFSTCSLNLSPTGKGLFSGNLSTQLVKDGKIKRTGYCNMKSIRPEKSFKRDSFHDWSSYTHLVMKVRGDGRSYFLTLGAAGYFDLNWNDQFHFALFTRGGPHWQVSRIPFSKFYLTSKGRIQDNQEPISLNRVTSFGITAGDKISAPFRLEIDYIGLEYDPSHTEKHAYEQYRVPYFYDSKKQKGSQSAHPKKQTAQIQQKLQQKPNEEIKSSNEQSSSWKKETPPPQQIQLYGARVLLGSIPQIFKWSSARHKVPPVYETIGTLIERIDVIESHGNHQLENHFRLRNLLQWQRSDGSSTKESLECLLYSTESYRQMFPTESSIRVVGRFLPSGVFHCLKVRRATESDIALLTSKIKGHIVKVNVGHCSRNNTSEEQEQPSNPLVENYQQIQDSLDEHYALFTPF</sequence>
<feature type="region of interest" description="Disordered" evidence="6">
    <location>
        <begin position="566"/>
        <end position="609"/>
    </location>
</feature>
<keyword evidence="3" id="KW-0496">Mitochondrion</keyword>
<name>A0A4Y7NJK6_9CRUS</name>
<feature type="region of interest" description="Disordered" evidence="6">
    <location>
        <begin position="50"/>
        <end position="69"/>
    </location>
</feature>
<gene>
    <name evidence="9" type="primary">EOG090X091L</name>
</gene>
<feature type="chain" id="PRO_5021391721" evidence="7">
    <location>
        <begin position="20"/>
        <end position="788"/>
    </location>
</feature>
<keyword evidence="7" id="KW-0732">Signal</keyword>
<keyword evidence="5" id="KW-0175">Coiled coil</keyword>
<evidence type="ECO:0000256" key="7">
    <source>
        <dbReference type="SAM" id="SignalP"/>
    </source>
</evidence>
<evidence type="ECO:0000256" key="1">
    <source>
        <dbReference type="ARBA" id="ARBA00004173"/>
    </source>
</evidence>
<proteinExistence type="evidence at transcript level"/>
<dbReference type="PANTHER" id="PTHR13194">
    <property type="entry name" value="COMPLEX I INTERMEDIATE-ASSOCIATED PROTEIN 30"/>
    <property type="match status" value="1"/>
</dbReference>
<dbReference type="GO" id="GO:0051082">
    <property type="term" value="F:unfolded protein binding"/>
    <property type="evidence" value="ECO:0007669"/>
    <property type="project" value="TreeGrafter"/>
</dbReference>
<feature type="compositionally biased region" description="Polar residues" evidence="6">
    <location>
        <begin position="185"/>
        <end position="202"/>
    </location>
</feature>
<evidence type="ECO:0000313" key="9">
    <source>
        <dbReference type="EMBL" id="SVE92495.1"/>
    </source>
</evidence>
<dbReference type="SUPFAM" id="SSF49785">
    <property type="entry name" value="Galactose-binding domain-like"/>
    <property type="match status" value="1"/>
</dbReference>
<dbReference type="PANTHER" id="PTHR13194:SF18">
    <property type="entry name" value="COMPLEX I INTERMEDIATE-ASSOCIATED PROTEIN 30, MITOCHONDRIAL"/>
    <property type="match status" value="1"/>
</dbReference>
<dbReference type="EMBL" id="LR022876">
    <property type="protein sequence ID" value="SVE92495.1"/>
    <property type="molecule type" value="mRNA"/>
</dbReference>
<evidence type="ECO:0000256" key="4">
    <source>
        <dbReference type="ARBA" id="ARBA00023186"/>
    </source>
</evidence>
<evidence type="ECO:0000256" key="2">
    <source>
        <dbReference type="ARBA" id="ARBA00007884"/>
    </source>
</evidence>
<feature type="signal peptide" evidence="7">
    <location>
        <begin position="1"/>
        <end position="19"/>
    </location>
</feature>
<comment type="subcellular location">
    <subcellularLocation>
        <location evidence="1">Mitochondrion</location>
    </subcellularLocation>
</comment>
<dbReference type="GO" id="GO:0005739">
    <property type="term" value="C:mitochondrion"/>
    <property type="evidence" value="ECO:0007669"/>
    <property type="project" value="UniProtKB-SubCell"/>
</dbReference>
<evidence type="ECO:0000259" key="8">
    <source>
        <dbReference type="Pfam" id="PF08547"/>
    </source>
</evidence>
<dbReference type="InterPro" id="IPR013857">
    <property type="entry name" value="NADH-UbQ_OxRdtase-assoc_prot30"/>
</dbReference>
<protein>
    <submittedName>
        <fullName evidence="9">EOG090X091L</fullName>
    </submittedName>
</protein>
<dbReference type="InterPro" id="IPR008979">
    <property type="entry name" value="Galactose-bd-like_sf"/>
</dbReference>
<feature type="coiled-coil region" evidence="5">
    <location>
        <begin position="319"/>
        <end position="346"/>
    </location>
</feature>
<accession>A0A4Y7NJK6</accession>
<reference evidence="9" key="1">
    <citation type="submission" date="2018-08" db="EMBL/GenBank/DDBJ databases">
        <authorList>
            <person name="Cornetti L."/>
        </authorList>
    </citation>
    <scope>NUCLEOTIDE SEQUENCE</scope>
    <source>
        <strain evidence="9">CH-H-2</strain>
    </source>
</reference>
<organism evidence="9">
    <name type="scientific">Megafenestra aurita</name>
    <dbReference type="NCBI Taxonomy" id="2291010"/>
    <lineage>
        <taxon>Eukaryota</taxon>
        <taxon>Metazoa</taxon>
        <taxon>Ecdysozoa</taxon>
        <taxon>Arthropoda</taxon>
        <taxon>Crustacea</taxon>
        <taxon>Branchiopoda</taxon>
        <taxon>Diplostraca</taxon>
        <taxon>Cladocera</taxon>
        <taxon>Anomopoda</taxon>
        <taxon>Daphniidae</taxon>
        <taxon>Megafenestra</taxon>
    </lineage>
</organism>
<comment type="similarity">
    <text evidence="2">Belongs to the CIA30 family.</text>
</comment>
<evidence type="ECO:0000256" key="3">
    <source>
        <dbReference type="ARBA" id="ARBA00023128"/>
    </source>
</evidence>